<protein>
    <submittedName>
        <fullName evidence="2">Uncharacterized protein</fullName>
    </submittedName>
</protein>
<dbReference type="Proteomes" id="UP000250235">
    <property type="component" value="Unassembled WGS sequence"/>
</dbReference>
<sequence length="246" mass="27165">MHNSHLAFNLTPIPSYIKLRSVPLTSCATITTNRFYLNDATHGRGQQLRGLALANDSLQEWYRKVELLKRSPTLPRTHQTKADNDGNSPEKLTVNSTRVRRIEVDNQDSISLKKLTSAIITPTHNNRKHDVTMSADRYLPILHKYDNLQNYSKRLAPTSFTSKPALQTVGGGRSSIRSTTGIKIPPSICTRRSDGFWHGRKLLVAVIETSLITYKEAHSGGKGRRKAAAGGRVGEGGGRPNCRVGG</sequence>
<feature type="region of interest" description="Disordered" evidence="1">
    <location>
        <begin position="72"/>
        <end position="92"/>
    </location>
</feature>
<dbReference type="EMBL" id="KQ998966">
    <property type="protein sequence ID" value="KZV42708.1"/>
    <property type="molecule type" value="Genomic_DNA"/>
</dbReference>
<name>A0A2Z7CEE3_9LAMI</name>
<evidence type="ECO:0000256" key="1">
    <source>
        <dbReference type="SAM" id="MobiDB-lite"/>
    </source>
</evidence>
<dbReference type="AlphaFoldDB" id="A0A2Z7CEE3"/>
<feature type="compositionally biased region" description="Gly residues" evidence="1">
    <location>
        <begin position="231"/>
        <end position="246"/>
    </location>
</feature>
<evidence type="ECO:0000313" key="3">
    <source>
        <dbReference type="Proteomes" id="UP000250235"/>
    </source>
</evidence>
<proteinExistence type="predicted"/>
<evidence type="ECO:0000313" key="2">
    <source>
        <dbReference type="EMBL" id="KZV42708.1"/>
    </source>
</evidence>
<organism evidence="2 3">
    <name type="scientific">Dorcoceras hygrometricum</name>
    <dbReference type="NCBI Taxonomy" id="472368"/>
    <lineage>
        <taxon>Eukaryota</taxon>
        <taxon>Viridiplantae</taxon>
        <taxon>Streptophyta</taxon>
        <taxon>Embryophyta</taxon>
        <taxon>Tracheophyta</taxon>
        <taxon>Spermatophyta</taxon>
        <taxon>Magnoliopsida</taxon>
        <taxon>eudicotyledons</taxon>
        <taxon>Gunneridae</taxon>
        <taxon>Pentapetalae</taxon>
        <taxon>asterids</taxon>
        <taxon>lamiids</taxon>
        <taxon>Lamiales</taxon>
        <taxon>Gesneriaceae</taxon>
        <taxon>Didymocarpoideae</taxon>
        <taxon>Trichosporeae</taxon>
        <taxon>Loxocarpinae</taxon>
        <taxon>Dorcoceras</taxon>
    </lineage>
</organism>
<keyword evidence="3" id="KW-1185">Reference proteome</keyword>
<reference evidence="2 3" key="1">
    <citation type="journal article" date="2015" name="Proc. Natl. Acad. Sci. U.S.A.">
        <title>The resurrection genome of Boea hygrometrica: A blueprint for survival of dehydration.</title>
        <authorList>
            <person name="Xiao L."/>
            <person name="Yang G."/>
            <person name="Zhang L."/>
            <person name="Yang X."/>
            <person name="Zhao S."/>
            <person name="Ji Z."/>
            <person name="Zhou Q."/>
            <person name="Hu M."/>
            <person name="Wang Y."/>
            <person name="Chen M."/>
            <person name="Xu Y."/>
            <person name="Jin H."/>
            <person name="Xiao X."/>
            <person name="Hu G."/>
            <person name="Bao F."/>
            <person name="Hu Y."/>
            <person name="Wan P."/>
            <person name="Li L."/>
            <person name="Deng X."/>
            <person name="Kuang T."/>
            <person name="Xiang C."/>
            <person name="Zhu J.K."/>
            <person name="Oliver M.J."/>
            <person name="He Y."/>
        </authorList>
    </citation>
    <scope>NUCLEOTIDE SEQUENCE [LARGE SCALE GENOMIC DNA]</scope>
    <source>
        <strain evidence="3">cv. XS01</strain>
    </source>
</reference>
<accession>A0A2Z7CEE3</accession>
<feature type="region of interest" description="Disordered" evidence="1">
    <location>
        <begin position="218"/>
        <end position="246"/>
    </location>
</feature>
<gene>
    <name evidence="2" type="ORF">F511_29112</name>
</gene>